<dbReference type="EMBL" id="ASHM01016125">
    <property type="protein sequence ID" value="PNX97955.1"/>
    <property type="molecule type" value="Genomic_DNA"/>
</dbReference>
<dbReference type="InterPro" id="IPR050951">
    <property type="entry name" value="Retrovirus_Pol_polyprotein"/>
</dbReference>
<dbReference type="InterPro" id="IPR041577">
    <property type="entry name" value="RT_RNaseH_2"/>
</dbReference>
<gene>
    <name evidence="3" type="primary">maturase K</name>
    <name evidence="3" type="ORF">L195_g021195</name>
</gene>
<proteinExistence type="predicted"/>
<dbReference type="SUPFAM" id="SSF56672">
    <property type="entry name" value="DNA/RNA polymerases"/>
    <property type="match status" value="1"/>
</dbReference>
<dbReference type="STRING" id="57577.A0A2K3N4G6"/>
<evidence type="ECO:0000259" key="2">
    <source>
        <dbReference type="PROSITE" id="PS50878"/>
    </source>
</evidence>
<evidence type="ECO:0000313" key="3">
    <source>
        <dbReference type="EMBL" id="PNX97955.1"/>
    </source>
</evidence>
<dbReference type="Proteomes" id="UP000236291">
    <property type="component" value="Unassembled WGS sequence"/>
</dbReference>
<dbReference type="ExpressionAtlas" id="A0A2K3N4G6">
    <property type="expression patterns" value="baseline"/>
</dbReference>
<dbReference type="AlphaFoldDB" id="A0A2K3N4G6"/>
<dbReference type="InterPro" id="IPR043502">
    <property type="entry name" value="DNA/RNA_pol_sf"/>
</dbReference>
<accession>A0A2K3N4G6</accession>
<organism evidence="3 4">
    <name type="scientific">Trifolium pratense</name>
    <name type="common">Red clover</name>
    <dbReference type="NCBI Taxonomy" id="57577"/>
    <lineage>
        <taxon>Eukaryota</taxon>
        <taxon>Viridiplantae</taxon>
        <taxon>Streptophyta</taxon>
        <taxon>Embryophyta</taxon>
        <taxon>Tracheophyta</taxon>
        <taxon>Spermatophyta</taxon>
        <taxon>Magnoliopsida</taxon>
        <taxon>eudicotyledons</taxon>
        <taxon>Gunneridae</taxon>
        <taxon>Pentapetalae</taxon>
        <taxon>rosids</taxon>
        <taxon>fabids</taxon>
        <taxon>Fabales</taxon>
        <taxon>Fabaceae</taxon>
        <taxon>Papilionoideae</taxon>
        <taxon>50 kb inversion clade</taxon>
        <taxon>NPAAA clade</taxon>
        <taxon>Hologalegina</taxon>
        <taxon>IRL clade</taxon>
        <taxon>Trifolieae</taxon>
        <taxon>Trifolium</taxon>
    </lineage>
</organism>
<evidence type="ECO:0000256" key="1">
    <source>
        <dbReference type="ARBA" id="ARBA00023268"/>
    </source>
</evidence>
<dbReference type="Gene3D" id="3.30.70.270">
    <property type="match status" value="2"/>
</dbReference>
<name>A0A2K3N4G6_TRIPR</name>
<dbReference type="Pfam" id="PF00078">
    <property type="entry name" value="RVT_1"/>
    <property type="match status" value="1"/>
</dbReference>
<protein>
    <submittedName>
        <fullName evidence="3">Maturase K</fullName>
    </submittedName>
</protein>
<comment type="caution">
    <text evidence="3">The sequence shown here is derived from an EMBL/GenBank/DDBJ whole genome shotgun (WGS) entry which is preliminary data.</text>
</comment>
<dbReference type="InterPro" id="IPR000477">
    <property type="entry name" value="RT_dom"/>
</dbReference>
<sequence length="237" mass="27589">MMNKVFRGQIGDMLEVYMDDMIDKSPEENDHFEHLRKVFEQARKYNMRFNPKKCTFGVRAGKFLGFYLTERGIEANPDKSKSAQHALPLFKLLKKEVVFEWTNECEQALQHLKKALSEPPVLSRPNDEEVLYMYLFVASEAVSATTICETNEGQKPVYFTSKALQGPKLRYQQIEKIALALIYAIRRLRHYFLAHTIVVRTDQVIKPLLGRPDMEGMMLKWSSNFQNSTFITKVEKP</sequence>
<dbReference type="PANTHER" id="PTHR37984:SF5">
    <property type="entry name" value="PROTEIN NYNRIN-LIKE"/>
    <property type="match status" value="1"/>
</dbReference>
<dbReference type="GO" id="GO:0003824">
    <property type="term" value="F:catalytic activity"/>
    <property type="evidence" value="ECO:0007669"/>
    <property type="project" value="UniProtKB-KW"/>
</dbReference>
<dbReference type="CDD" id="cd01647">
    <property type="entry name" value="RT_LTR"/>
    <property type="match status" value="1"/>
</dbReference>
<dbReference type="Pfam" id="PF17919">
    <property type="entry name" value="RT_RNaseH_2"/>
    <property type="match status" value="1"/>
</dbReference>
<dbReference type="PROSITE" id="PS50878">
    <property type="entry name" value="RT_POL"/>
    <property type="match status" value="1"/>
</dbReference>
<reference evidence="3 4" key="1">
    <citation type="journal article" date="2014" name="Am. J. Bot.">
        <title>Genome assembly and annotation for red clover (Trifolium pratense; Fabaceae).</title>
        <authorList>
            <person name="Istvanek J."/>
            <person name="Jaros M."/>
            <person name="Krenek A."/>
            <person name="Repkova J."/>
        </authorList>
    </citation>
    <scope>NUCLEOTIDE SEQUENCE [LARGE SCALE GENOMIC DNA]</scope>
    <source>
        <strain evidence="4">cv. Tatra</strain>
        <tissue evidence="3">Young leaves</tissue>
    </source>
</reference>
<evidence type="ECO:0000313" key="4">
    <source>
        <dbReference type="Proteomes" id="UP000236291"/>
    </source>
</evidence>
<reference evidence="3 4" key="2">
    <citation type="journal article" date="2017" name="Front. Plant Sci.">
        <title>Gene Classification and Mining of Molecular Markers Useful in Red Clover (Trifolium pratense) Breeding.</title>
        <authorList>
            <person name="Istvanek J."/>
            <person name="Dluhosova J."/>
            <person name="Dluhos P."/>
            <person name="Patkova L."/>
            <person name="Nedelnik J."/>
            <person name="Repkova J."/>
        </authorList>
    </citation>
    <scope>NUCLEOTIDE SEQUENCE [LARGE SCALE GENOMIC DNA]</scope>
    <source>
        <strain evidence="4">cv. Tatra</strain>
        <tissue evidence="3">Young leaves</tissue>
    </source>
</reference>
<feature type="domain" description="Reverse transcriptase" evidence="2">
    <location>
        <begin position="1"/>
        <end position="68"/>
    </location>
</feature>
<keyword evidence="1" id="KW-0511">Multifunctional enzyme</keyword>
<dbReference type="InterPro" id="IPR043128">
    <property type="entry name" value="Rev_trsase/Diguanyl_cyclase"/>
</dbReference>
<dbReference type="PANTHER" id="PTHR37984">
    <property type="entry name" value="PROTEIN CBG26694"/>
    <property type="match status" value="1"/>
</dbReference>